<evidence type="ECO:0000313" key="3">
    <source>
        <dbReference type="Proteomes" id="UP001346149"/>
    </source>
</evidence>
<dbReference type="InterPro" id="IPR009675">
    <property type="entry name" value="TPX2_fam"/>
</dbReference>
<evidence type="ECO:0008006" key="4">
    <source>
        <dbReference type="Google" id="ProtNLM"/>
    </source>
</evidence>
<sequence length="346" mass="39406">MDGFYGAQVSSLEEYDPDYEFDAPHHYDFFRMETDGEIEDAERWFHAAGTNSPSSKINWAKMHPKVHKKEANHRQMDSTMNMDCTMGPETPSDCTMGSETPSDCTMGSETPSSVQYSTVEETRVLSKKSGVKPSSSLTRTSTLMKPTISHLAKLRACQETQFSSLLRSQKFPGKDQDMTWQNSSIIDNSPSKRQKLEAGYLRKVADLKHRPVLQHKLSKKLTVPREPHLETARRALFHRSKHIGQPSECTKTNLSSSKVNHKIRVCNPNKVNARPPEFHIPCQPNNKIFRSMPVEITKTKNFQAKHKPRAHPPDKEHNQSVCKHDATMSLFRKLTLECEARIKSES</sequence>
<accession>A0AAN7LDK2</accession>
<dbReference type="GO" id="GO:0005880">
    <property type="term" value="C:nuclear microtubule"/>
    <property type="evidence" value="ECO:0007669"/>
    <property type="project" value="TreeGrafter"/>
</dbReference>
<dbReference type="EMBL" id="JAXQNO010000014">
    <property type="protein sequence ID" value="KAK4784557.1"/>
    <property type="molecule type" value="Genomic_DNA"/>
</dbReference>
<dbReference type="PANTHER" id="PTHR14326">
    <property type="entry name" value="TARGETING PROTEIN FOR XKLP2"/>
    <property type="match status" value="1"/>
</dbReference>
<gene>
    <name evidence="2" type="ORF">SAY86_018925</name>
</gene>
<reference evidence="2 3" key="1">
    <citation type="journal article" date="2023" name="Hortic Res">
        <title>Pangenome of water caltrop reveals structural variations and asymmetric subgenome divergence after allopolyploidization.</title>
        <authorList>
            <person name="Zhang X."/>
            <person name="Chen Y."/>
            <person name="Wang L."/>
            <person name="Yuan Y."/>
            <person name="Fang M."/>
            <person name="Shi L."/>
            <person name="Lu R."/>
            <person name="Comes H.P."/>
            <person name="Ma Y."/>
            <person name="Chen Y."/>
            <person name="Huang G."/>
            <person name="Zhou Y."/>
            <person name="Zheng Z."/>
            <person name="Qiu Y."/>
        </authorList>
    </citation>
    <scope>NUCLEOTIDE SEQUENCE [LARGE SCALE GENOMIC DNA]</scope>
    <source>
        <strain evidence="2">F231</strain>
    </source>
</reference>
<evidence type="ECO:0000256" key="1">
    <source>
        <dbReference type="SAM" id="MobiDB-lite"/>
    </source>
</evidence>
<comment type="caution">
    <text evidence="2">The sequence shown here is derived from an EMBL/GenBank/DDBJ whole genome shotgun (WGS) entry which is preliminary data.</text>
</comment>
<dbReference type="GO" id="GO:0008017">
    <property type="term" value="F:microtubule binding"/>
    <property type="evidence" value="ECO:0007669"/>
    <property type="project" value="TreeGrafter"/>
</dbReference>
<dbReference type="GO" id="GO:0005819">
    <property type="term" value="C:spindle"/>
    <property type="evidence" value="ECO:0007669"/>
    <property type="project" value="InterPro"/>
</dbReference>
<evidence type="ECO:0000313" key="2">
    <source>
        <dbReference type="EMBL" id="KAK4784557.1"/>
    </source>
</evidence>
<protein>
    <recommendedName>
        <fullName evidence="4">TPX2 central domain-containing protein</fullName>
    </recommendedName>
</protein>
<name>A0AAN7LDK2_TRANT</name>
<dbReference type="GO" id="GO:0030295">
    <property type="term" value="F:protein kinase activator activity"/>
    <property type="evidence" value="ECO:0007669"/>
    <property type="project" value="TreeGrafter"/>
</dbReference>
<feature type="region of interest" description="Disordered" evidence="1">
    <location>
        <begin position="93"/>
        <end position="117"/>
    </location>
</feature>
<keyword evidence="3" id="KW-1185">Reference proteome</keyword>
<dbReference type="GO" id="GO:0060236">
    <property type="term" value="P:regulation of mitotic spindle organization"/>
    <property type="evidence" value="ECO:0007669"/>
    <property type="project" value="InterPro"/>
</dbReference>
<dbReference type="Proteomes" id="UP001346149">
    <property type="component" value="Unassembled WGS sequence"/>
</dbReference>
<dbReference type="PANTHER" id="PTHR14326:SF44">
    <property type="entry name" value="TARGETING PROTEIN FOR XKLP2"/>
    <property type="match status" value="1"/>
</dbReference>
<proteinExistence type="predicted"/>
<organism evidence="2 3">
    <name type="scientific">Trapa natans</name>
    <name type="common">Water chestnut</name>
    <dbReference type="NCBI Taxonomy" id="22666"/>
    <lineage>
        <taxon>Eukaryota</taxon>
        <taxon>Viridiplantae</taxon>
        <taxon>Streptophyta</taxon>
        <taxon>Embryophyta</taxon>
        <taxon>Tracheophyta</taxon>
        <taxon>Spermatophyta</taxon>
        <taxon>Magnoliopsida</taxon>
        <taxon>eudicotyledons</taxon>
        <taxon>Gunneridae</taxon>
        <taxon>Pentapetalae</taxon>
        <taxon>rosids</taxon>
        <taxon>malvids</taxon>
        <taxon>Myrtales</taxon>
        <taxon>Lythraceae</taxon>
        <taxon>Trapa</taxon>
    </lineage>
</organism>
<dbReference type="AlphaFoldDB" id="A0AAN7LDK2"/>
<dbReference type="GO" id="GO:0090307">
    <property type="term" value="P:mitotic spindle assembly"/>
    <property type="evidence" value="ECO:0007669"/>
    <property type="project" value="TreeGrafter"/>
</dbReference>